<sequence>MTPKQTNVANKPSRKSPSSKIKEKLIQKSDSSNTVNAAKALDASDKLLKRGIHPTAISDSFQLNLEDRETLIKAAATSLNSKVVSQHSSLLAPIAVDAVLKVHENNNVDLRDIKSILRDALNEMAIHFFNKAKIAVVRDVEREDIEFILQARSVVGQLLAWTISYRSFGNLLTWLKKYPMQSLFVFHGISAANANRTVNVVIRGSNKLVLEEADRSLHDALCVIRCLVIKPALIPGGGFFRN</sequence>
<gene>
    <name evidence="5" type="ORF">RDWZM_009525</name>
</gene>
<dbReference type="EMBL" id="JAPWDV010000003">
    <property type="protein sequence ID" value="KAJ6218368.1"/>
    <property type="molecule type" value="Genomic_DNA"/>
</dbReference>
<dbReference type="Pfam" id="PF00118">
    <property type="entry name" value="Cpn60_TCP1"/>
    <property type="match status" value="1"/>
</dbReference>
<dbReference type="InterPro" id="IPR027409">
    <property type="entry name" value="GroEL-like_apical_dom_sf"/>
</dbReference>
<protein>
    <submittedName>
        <fullName evidence="5">Uncharacterized protein</fullName>
    </submittedName>
</protein>
<dbReference type="GO" id="GO:0005524">
    <property type="term" value="F:ATP binding"/>
    <property type="evidence" value="ECO:0007669"/>
    <property type="project" value="UniProtKB-KW"/>
</dbReference>
<keyword evidence="2" id="KW-0067">ATP-binding</keyword>
<dbReference type="PANTHER" id="PTHR11353">
    <property type="entry name" value="CHAPERONIN"/>
    <property type="match status" value="1"/>
</dbReference>
<keyword evidence="1" id="KW-0547">Nucleotide-binding</keyword>
<dbReference type="InterPro" id="IPR002423">
    <property type="entry name" value="Cpn60/GroEL/TCP-1"/>
</dbReference>
<evidence type="ECO:0000313" key="6">
    <source>
        <dbReference type="Proteomes" id="UP001142055"/>
    </source>
</evidence>
<dbReference type="GO" id="GO:0140662">
    <property type="term" value="F:ATP-dependent protein folding chaperone"/>
    <property type="evidence" value="ECO:0007669"/>
    <property type="project" value="InterPro"/>
</dbReference>
<evidence type="ECO:0000313" key="5">
    <source>
        <dbReference type="EMBL" id="KAJ6218368.1"/>
    </source>
</evidence>
<feature type="compositionally biased region" description="Polar residues" evidence="4">
    <location>
        <begin position="1"/>
        <end position="10"/>
    </location>
</feature>
<organism evidence="5 6">
    <name type="scientific">Blomia tropicalis</name>
    <name type="common">Mite</name>
    <dbReference type="NCBI Taxonomy" id="40697"/>
    <lineage>
        <taxon>Eukaryota</taxon>
        <taxon>Metazoa</taxon>
        <taxon>Ecdysozoa</taxon>
        <taxon>Arthropoda</taxon>
        <taxon>Chelicerata</taxon>
        <taxon>Arachnida</taxon>
        <taxon>Acari</taxon>
        <taxon>Acariformes</taxon>
        <taxon>Sarcoptiformes</taxon>
        <taxon>Astigmata</taxon>
        <taxon>Glycyphagoidea</taxon>
        <taxon>Echimyopodidae</taxon>
        <taxon>Blomia</taxon>
    </lineage>
</organism>
<dbReference type="Gene3D" id="3.30.260.10">
    <property type="entry name" value="TCP-1-like chaperonin intermediate domain"/>
    <property type="match status" value="2"/>
</dbReference>
<dbReference type="InterPro" id="IPR027410">
    <property type="entry name" value="TCP-1-like_intermed_sf"/>
</dbReference>
<evidence type="ECO:0000256" key="4">
    <source>
        <dbReference type="SAM" id="MobiDB-lite"/>
    </source>
</evidence>
<accession>A0A9Q0M483</accession>
<dbReference type="Gene3D" id="3.50.7.10">
    <property type="entry name" value="GroEL"/>
    <property type="match status" value="1"/>
</dbReference>
<dbReference type="AlphaFoldDB" id="A0A9Q0M483"/>
<keyword evidence="6" id="KW-1185">Reference proteome</keyword>
<evidence type="ECO:0000256" key="3">
    <source>
        <dbReference type="ARBA" id="ARBA00023186"/>
    </source>
</evidence>
<reference evidence="5" key="1">
    <citation type="submission" date="2022-12" db="EMBL/GenBank/DDBJ databases">
        <title>Genome assemblies of Blomia tropicalis.</title>
        <authorList>
            <person name="Cui Y."/>
        </authorList>
    </citation>
    <scope>NUCLEOTIDE SEQUENCE</scope>
    <source>
        <tissue evidence="5">Adult mites</tissue>
    </source>
</reference>
<evidence type="ECO:0000256" key="2">
    <source>
        <dbReference type="ARBA" id="ARBA00022840"/>
    </source>
</evidence>
<dbReference type="Proteomes" id="UP001142055">
    <property type="component" value="Chromosome 3"/>
</dbReference>
<feature type="region of interest" description="Disordered" evidence="4">
    <location>
        <begin position="1"/>
        <end position="29"/>
    </location>
</feature>
<evidence type="ECO:0000256" key="1">
    <source>
        <dbReference type="ARBA" id="ARBA00022741"/>
    </source>
</evidence>
<keyword evidence="3" id="KW-0143">Chaperone</keyword>
<comment type="caution">
    <text evidence="5">The sequence shown here is derived from an EMBL/GenBank/DDBJ whole genome shotgun (WGS) entry which is preliminary data.</text>
</comment>
<dbReference type="SUPFAM" id="SSF54849">
    <property type="entry name" value="GroEL-intermediate domain like"/>
    <property type="match status" value="1"/>
</dbReference>
<proteinExistence type="predicted"/>
<dbReference type="InterPro" id="IPR017998">
    <property type="entry name" value="Chaperone_TCP-1"/>
</dbReference>
<name>A0A9Q0M483_BLOTA</name>